<dbReference type="EMBL" id="BK064844">
    <property type="protein sequence ID" value="DBA59388.1"/>
    <property type="molecule type" value="Genomic_DNA"/>
</dbReference>
<feature type="domain" description="Protein kinase" evidence="2">
    <location>
        <begin position="65"/>
        <end position="303"/>
    </location>
</feature>
<dbReference type="Gene3D" id="1.10.510.10">
    <property type="entry name" value="Transferase(Phosphotransferase) domain 1"/>
    <property type="match status" value="1"/>
</dbReference>
<keyword evidence="3" id="KW-0418">Kinase</keyword>
<dbReference type="PROSITE" id="PS00108">
    <property type="entry name" value="PROTEIN_KINASE_ST"/>
    <property type="match status" value="1"/>
</dbReference>
<feature type="region of interest" description="Disordered" evidence="1">
    <location>
        <begin position="1"/>
        <end position="39"/>
    </location>
</feature>
<sequence length="303" mass="33862">MGTSEPTRFPKTRALQQKSHDGTHRQEANRRGSDPMDLSRRALFGPTVADFSLQVGAKEVFFSPLGTLTRDGGGGSAGAFTTLGIPVRDGVGKRLFLRGGVWEAPVAREVEILKQLKHGSIMKFNHVYVNPSKHTYVMVSDCARCSLQNYDFEYPSELRTYLILDIIPGLKYLHNAGYVHMDLKPSNMVMTYAMRVKLIDFNLAVTVGYPLRHPRGTTAFIPPEVRVVTPDNPGLATPEMDFFSLGITVKYLTIEGRELCYIHENSTRESVYTVGERETLRCLRAFIGRLTATNPDSRHPLAI</sequence>
<dbReference type="CDD" id="cd00180">
    <property type="entry name" value="PKc"/>
    <property type="match status" value="1"/>
</dbReference>
<dbReference type="PANTHER" id="PTHR24345:SF87">
    <property type="entry name" value="TBC1 DOMAIN CONTAINING KINASE"/>
    <property type="match status" value="1"/>
</dbReference>
<dbReference type="SUPFAM" id="SSF56112">
    <property type="entry name" value="Protein kinase-like (PK-like)"/>
    <property type="match status" value="1"/>
</dbReference>
<feature type="compositionally biased region" description="Basic and acidic residues" evidence="1">
    <location>
        <begin position="18"/>
        <end position="39"/>
    </location>
</feature>
<proteinExistence type="predicted"/>
<dbReference type="GO" id="GO:0005524">
    <property type="term" value="F:ATP binding"/>
    <property type="evidence" value="ECO:0007669"/>
    <property type="project" value="InterPro"/>
</dbReference>
<dbReference type="SMART" id="SM00220">
    <property type="entry name" value="S_TKc"/>
    <property type="match status" value="1"/>
</dbReference>
<dbReference type="GO" id="GO:0004672">
    <property type="term" value="F:protein kinase activity"/>
    <property type="evidence" value="ECO:0007669"/>
    <property type="project" value="InterPro"/>
</dbReference>
<name>A0AB33V6V2_9VIRU</name>
<evidence type="ECO:0000256" key="1">
    <source>
        <dbReference type="SAM" id="MobiDB-lite"/>
    </source>
</evidence>
<protein>
    <submittedName>
        <fullName evidence="3">Non-structural kinase</fullName>
    </submittedName>
</protein>
<reference evidence="3" key="1">
    <citation type="submission" date="2023-06" db="EMBL/GenBank/DDBJ databases">
        <authorList>
            <person name="Mercer L.K."/>
            <person name="Harding E.F."/>
            <person name="Sridhar T."/>
            <person name="White P.A."/>
        </authorList>
    </citation>
    <scope>NUCLEOTIDE SEQUENCE</scope>
</reference>
<keyword evidence="3" id="KW-0808">Transferase</keyword>
<dbReference type="Pfam" id="PF00069">
    <property type="entry name" value="Pkinase"/>
    <property type="match status" value="1"/>
</dbReference>
<evidence type="ECO:0000259" key="2">
    <source>
        <dbReference type="PROSITE" id="PS50011"/>
    </source>
</evidence>
<dbReference type="PROSITE" id="PS50011">
    <property type="entry name" value="PROTEIN_KINASE_DOM"/>
    <property type="match status" value="1"/>
</dbReference>
<dbReference type="InterPro" id="IPR008271">
    <property type="entry name" value="Ser/Thr_kinase_AS"/>
</dbReference>
<reference evidence="3" key="2">
    <citation type="journal article" date="2024" name="Virology">
        <title>Novel viruses discovered in metatranscriptomic analysis of farmed barramundi in Asia and Australia.</title>
        <authorList>
            <person name="Mercer L.K."/>
            <person name="Harding E.F."/>
            <person name="Sridhar T."/>
            <person name="White P.A."/>
        </authorList>
    </citation>
    <scope>NUCLEOTIDE SEQUENCE</scope>
</reference>
<evidence type="ECO:0000313" key="3">
    <source>
        <dbReference type="EMBL" id="DBA59388.1"/>
    </source>
</evidence>
<dbReference type="InterPro" id="IPR011009">
    <property type="entry name" value="Kinase-like_dom_sf"/>
</dbReference>
<accession>A0AB33V6V2</accession>
<dbReference type="PANTHER" id="PTHR24345">
    <property type="entry name" value="SERINE/THREONINE-PROTEIN KINASE PLK"/>
    <property type="match status" value="1"/>
</dbReference>
<organism evidence="3">
    <name type="scientific">Latid herpesvirus 1</name>
    <dbReference type="NCBI Taxonomy" id="3096545"/>
    <lineage>
        <taxon>Viruses</taxon>
        <taxon>Duplodnaviria</taxon>
        <taxon>Heunggongvirae</taxon>
        <taxon>Peploviricota</taxon>
        <taxon>Herviviricetes</taxon>
        <taxon>Herpesvirales</taxon>
    </lineage>
</organism>
<dbReference type="InterPro" id="IPR000719">
    <property type="entry name" value="Prot_kinase_dom"/>
</dbReference>